<comment type="caution">
    <text evidence="2">The sequence shown here is derived from an EMBL/GenBank/DDBJ whole genome shotgun (WGS) entry which is preliminary data.</text>
</comment>
<evidence type="ECO:0000256" key="1">
    <source>
        <dbReference type="SAM" id="Phobius"/>
    </source>
</evidence>
<organism evidence="2 3">
    <name type="scientific">Dyella psychrodurans</name>
    <dbReference type="NCBI Taxonomy" id="1927960"/>
    <lineage>
        <taxon>Bacteria</taxon>
        <taxon>Pseudomonadati</taxon>
        <taxon>Pseudomonadota</taxon>
        <taxon>Gammaproteobacteria</taxon>
        <taxon>Lysobacterales</taxon>
        <taxon>Rhodanobacteraceae</taxon>
        <taxon>Dyella</taxon>
    </lineage>
</organism>
<dbReference type="AlphaFoldDB" id="A0A370XC02"/>
<accession>A0A370XC02</accession>
<keyword evidence="1" id="KW-0812">Transmembrane</keyword>
<dbReference type="EMBL" id="QRBF01000001">
    <property type="protein sequence ID" value="RDS85938.1"/>
    <property type="molecule type" value="Genomic_DNA"/>
</dbReference>
<evidence type="ECO:0008006" key="4">
    <source>
        <dbReference type="Google" id="ProtNLM"/>
    </source>
</evidence>
<gene>
    <name evidence="2" type="ORF">DWU99_01270</name>
</gene>
<sequence length="367" mass="40430">MPLMTAIRLGITVIQAPVNYVRGRYFPMYDRPRKLLATHVSQLLGTLFLQTPIYTEEDEARERQKPLAERSLVGVGPVRGYMKDEFFYAKANRTILTDQVHFRQKLLLAEYSNRAMKTIAWRCFVFGTLFCAAVVVAANTVAWSICKSVSIEHKVSNGVAGLVHDSNAPTVHSDDNTDQVMAPDLAQAFKDALASGVTLTADQQHTIVDDLTSCPVVMADIVTNGNLVRTSLAQAKIKHEDFLPVALAMKIPVCRSNGYYDTTALMRAMMPLRQQVSPATWLMLNKGAVNTPEVDNFSADERARLTGNFDTCAADIVRIPSLSNHSVQSLSLHDATFLVRRYQACGEHGQSPVIPAATSASPQSFIQ</sequence>
<evidence type="ECO:0000313" key="2">
    <source>
        <dbReference type="EMBL" id="RDS85938.1"/>
    </source>
</evidence>
<name>A0A370XC02_9GAMM</name>
<keyword evidence="3" id="KW-1185">Reference proteome</keyword>
<evidence type="ECO:0000313" key="3">
    <source>
        <dbReference type="Proteomes" id="UP000255334"/>
    </source>
</evidence>
<dbReference type="Proteomes" id="UP000255334">
    <property type="component" value="Unassembled WGS sequence"/>
</dbReference>
<protein>
    <recommendedName>
        <fullName evidence="4">Transmembrane protein</fullName>
    </recommendedName>
</protein>
<keyword evidence="1" id="KW-1133">Transmembrane helix</keyword>
<proteinExistence type="predicted"/>
<reference evidence="2 3" key="1">
    <citation type="submission" date="2018-07" db="EMBL/GenBank/DDBJ databases">
        <title>Dyella monticola sp. nov. and Dyella psychrodurans sp. nov. isolated from monsoon evergreen broad-leaved forest soil of Dinghu Mountain, China.</title>
        <authorList>
            <person name="Gao Z."/>
            <person name="Qiu L."/>
        </authorList>
    </citation>
    <scope>NUCLEOTIDE SEQUENCE [LARGE SCALE GENOMIC DNA]</scope>
    <source>
        <strain evidence="2 3">4MSK11</strain>
    </source>
</reference>
<feature type="transmembrane region" description="Helical" evidence="1">
    <location>
        <begin position="123"/>
        <end position="145"/>
    </location>
</feature>
<keyword evidence="1" id="KW-0472">Membrane</keyword>
<dbReference type="RefSeq" id="WP_115476189.1">
    <property type="nucleotide sequence ID" value="NZ_QRBF01000001.1"/>
</dbReference>